<accession>K0R6I1</accession>
<feature type="compositionally biased region" description="Basic and acidic residues" evidence="1">
    <location>
        <begin position="1049"/>
        <end position="1061"/>
    </location>
</feature>
<feature type="compositionally biased region" description="Basic and acidic residues" evidence="1">
    <location>
        <begin position="944"/>
        <end position="969"/>
    </location>
</feature>
<protein>
    <submittedName>
        <fullName evidence="2">Uncharacterized protein</fullName>
    </submittedName>
</protein>
<feature type="region of interest" description="Disordered" evidence="1">
    <location>
        <begin position="753"/>
        <end position="806"/>
    </location>
</feature>
<feature type="compositionally biased region" description="Basic and acidic residues" evidence="1">
    <location>
        <begin position="753"/>
        <end position="794"/>
    </location>
</feature>
<gene>
    <name evidence="2" type="ORF">THAOC_33716</name>
</gene>
<evidence type="ECO:0000256" key="1">
    <source>
        <dbReference type="SAM" id="MobiDB-lite"/>
    </source>
</evidence>
<sequence>MAWPRSSHQKIQINFGIHLKSQNLAAWSGVIGTAEVGQEQPSPVLSVGKRAEGHSRAAPGTSVRLRFWGETGPSSELTRDLCEEEYTLVGSLAALSQYLKDASPLQLQFFSSSATDGEGKRLVGSGRLDLVEEGERLLLLNNATREHKSVRLSFPKKAQIADDEGNSYGSARFELLFRFSVALPLEPTLCADIPISSQLSVFSDQTTEDQRAAIIEDLLELCDDELTMPTDASSSFTSPYDPLERWISKIVDRACTPPPPPRPPFPALEAVGSSNSCQLRNAGMLEIKIEGLHLTCHEVARESYSYRLRYRLPRTSIDNEEQEPFLVEIDLQSNADTHVMRKEVAFDTDEVVRHWLNGTIEFELTMRINASAPALPRVARLSSSNKGARGAPEAARASYRLRELILSAGLSAKVRVDLTSGGTGKVVGDLYLSLRLHPRQGDVKPRDETPARDSIADATTVDVSDSLLERETRHQFSASSQPHPVSAFLYNFLTSPSNNNIQENGEDKMVQTQCIQAVPPNRLQPSCEAATMTDTMADARNAAGLSKPKPLPNLLNVSRVDSINTIASSFKPVKPPPTWIDIRINQVSIPNIHASKYRYTLRCDKPLITGNGPSTNMNGTVSDYPPTDTDGEVSWLVAFDDQAEETASQGMWINIWRHAAHQQGPLLEPNSLVGVVQISTKMPRENNGTATVAVVLNGWFHVLSPRTAESIGEVHLHVAHGSLRQIRQLPAVCSSVEVLQRWWRKRLEEQRRQQRVSKIQEEPKCYELDAKPGHEHDAPLTKTLREQTDDDRVARQSLDPPSSPDSLLEAWSQIYSIEGSNRPGRQVPSSSDVCRQILGLDKDPLVQDQPARVSGLPSTIILPSCPEDAVSSFGDNPANKEIPEGPSHKSHGPCATAVDAKPSPAKEKTSDPSSFDSSSGSNRSVQCPPETALKPTRLEASFSSEEHTKRVAVDPPEERLESEKSEQQDIKPALATCHKGKPESTGGANRQILKRHRAQEEGGSRDKASSANNEDVKDEDSTDDTDTADSRSLSSVLRGLNDINSMLVQRDEPRGEDRNDPLEQTLIESEEEGRPREVAVATSNKVDPPGHAPSFAGIPAQEHCTKTGEKMPLHSPKIEYVDVSTSPCRDGGDNKAKGSTGSPKKEDSVQGLEGTIKSRVEQRLRNSLARAAASSASTPEMSSFTSSLRNRRAALSSLSPNRIGADFGRKRRSGVFIRSPHLDNPKDSGPLSATSPAFKASVSLSVRSPATTAQIAKRARLERIFRS</sequence>
<dbReference type="AlphaFoldDB" id="K0R6I1"/>
<name>K0R6I1_THAOC</name>
<keyword evidence="3" id="KW-1185">Reference proteome</keyword>
<evidence type="ECO:0000313" key="3">
    <source>
        <dbReference type="Proteomes" id="UP000266841"/>
    </source>
</evidence>
<organism evidence="2 3">
    <name type="scientific">Thalassiosira oceanica</name>
    <name type="common">Marine diatom</name>
    <dbReference type="NCBI Taxonomy" id="159749"/>
    <lineage>
        <taxon>Eukaryota</taxon>
        <taxon>Sar</taxon>
        <taxon>Stramenopiles</taxon>
        <taxon>Ochrophyta</taxon>
        <taxon>Bacillariophyta</taxon>
        <taxon>Coscinodiscophyceae</taxon>
        <taxon>Thalassiosirophycidae</taxon>
        <taxon>Thalassiosirales</taxon>
        <taxon>Thalassiosiraceae</taxon>
        <taxon>Thalassiosira</taxon>
    </lineage>
</organism>
<feature type="compositionally biased region" description="Acidic residues" evidence="1">
    <location>
        <begin position="1016"/>
        <end position="1027"/>
    </location>
</feature>
<feature type="compositionally biased region" description="Low complexity" evidence="1">
    <location>
        <begin position="1165"/>
        <end position="1177"/>
    </location>
</feature>
<dbReference type="Proteomes" id="UP000266841">
    <property type="component" value="Unassembled WGS sequence"/>
</dbReference>
<feature type="compositionally biased region" description="Basic and acidic residues" evidence="1">
    <location>
        <begin position="998"/>
        <end position="1008"/>
    </location>
</feature>
<feature type="compositionally biased region" description="Low complexity" evidence="1">
    <location>
        <begin position="797"/>
        <end position="806"/>
    </location>
</feature>
<reference evidence="2 3" key="1">
    <citation type="journal article" date="2012" name="Genome Biol.">
        <title>Genome and low-iron response of an oceanic diatom adapted to chronic iron limitation.</title>
        <authorList>
            <person name="Lommer M."/>
            <person name="Specht M."/>
            <person name="Roy A.S."/>
            <person name="Kraemer L."/>
            <person name="Andreson R."/>
            <person name="Gutowska M.A."/>
            <person name="Wolf J."/>
            <person name="Bergner S.V."/>
            <person name="Schilhabel M.B."/>
            <person name="Klostermeier U.C."/>
            <person name="Beiko R.G."/>
            <person name="Rosenstiel P."/>
            <person name="Hippler M."/>
            <person name="Laroche J."/>
        </authorList>
    </citation>
    <scope>NUCLEOTIDE SEQUENCE [LARGE SCALE GENOMIC DNA]</scope>
    <source>
        <strain evidence="2 3">CCMP1005</strain>
    </source>
</reference>
<feature type="region of interest" description="Disordered" evidence="1">
    <location>
        <begin position="1216"/>
        <end position="1235"/>
    </location>
</feature>
<feature type="region of interest" description="Disordered" evidence="1">
    <location>
        <begin position="867"/>
        <end position="1186"/>
    </location>
</feature>
<evidence type="ECO:0000313" key="2">
    <source>
        <dbReference type="EMBL" id="EJK47554.1"/>
    </source>
</evidence>
<dbReference type="eggNOG" id="ENOG502T808">
    <property type="taxonomic scope" value="Eukaryota"/>
</dbReference>
<feature type="compositionally biased region" description="Low complexity" evidence="1">
    <location>
        <begin position="911"/>
        <end position="924"/>
    </location>
</feature>
<feature type="compositionally biased region" description="Basic and acidic residues" evidence="1">
    <location>
        <begin position="1103"/>
        <end position="1120"/>
    </location>
</feature>
<dbReference type="OMA" id="TCHEVAR"/>
<dbReference type="EMBL" id="AGNL01046844">
    <property type="protein sequence ID" value="EJK47554.1"/>
    <property type="molecule type" value="Genomic_DNA"/>
</dbReference>
<proteinExistence type="predicted"/>
<comment type="caution">
    <text evidence="2">The sequence shown here is derived from an EMBL/GenBank/DDBJ whole genome shotgun (WGS) entry which is preliminary data.</text>
</comment>